<evidence type="ECO:0000313" key="2">
    <source>
        <dbReference type="EMBL" id="CEK51065.1"/>
    </source>
</evidence>
<organism evidence="2">
    <name type="scientific">Arion vulgaris</name>
    <dbReference type="NCBI Taxonomy" id="1028688"/>
    <lineage>
        <taxon>Eukaryota</taxon>
        <taxon>Metazoa</taxon>
        <taxon>Spiralia</taxon>
        <taxon>Lophotrochozoa</taxon>
        <taxon>Mollusca</taxon>
        <taxon>Gastropoda</taxon>
        <taxon>Heterobranchia</taxon>
        <taxon>Euthyneura</taxon>
        <taxon>Panpulmonata</taxon>
        <taxon>Eupulmonata</taxon>
        <taxon>Stylommatophora</taxon>
        <taxon>Helicina</taxon>
        <taxon>Arionoidea</taxon>
        <taxon>Arionidae</taxon>
        <taxon>Arion</taxon>
    </lineage>
</organism>
<accession>A0A0B6Y6E6</accession>
<evidence type="ECO:0000256" key="1">
    <source>
        <dbReference type="SAM" id="Coils"/>
    </source>
</evidence>
<keyword evidence="1" id="KW-0175">Coiled coil</keyword>
<protein>
    <submittedName>
        <fullName evidence="2">Uncharacterized protein</fullName>
    </submittedName>
</protein>
<sequence length="205" mass="23016">MALQHKVYLSQIERLHAKSQLFELMDRNNKTTATISRATQTDGMHTVETSEQVALGEDTIYQTLRENDDLLNRICLRNSEKSDLSQVSIISYKSCSLSEGDISDVLNNDKSPNTSKVIKFDANNLSDGLMSMEEVVKMNEKLSQAVRSLLQELGSTKAEKKQMEEKLGESQEILKQGSEPLKFSSLDLPPLEASYPELANFNIQL</sequence>
<name>A0A0B6Y6E6_9EUPU</name>
<dbReference type="EMBL" id="HACG01004200">
    <property type="protein sequence ID" value="CEK51065.1"/>
    <property type="molecule type" value="Transcribed_RNA"/>
</dbReference>
<proteinExistence type="predicted"/>
<feature type="coiled-coil region" evidence="1">
    <location>
        <begin position="132"/>
        <end position="166"/>
    </location>
</feature>
<gene>
    <name evidence="2" type="primary">ORF12385</name>
</gene>
<reference evidence="2" key="1">
    <citation type="submission" date="2014-12" db="EMBL/GenBank/DDBJ databases">
        <title>Insight into the proteome of Arion vulgaris.</title>
        <authorList>
            <person name="Aradska J."/>
            <person name="Bulat T."/>
            <person name="Smidak R."/>
            <person name="Sarate P."/>
            <person name="Gangsoo J."/>
            <person name="Sialana F."/>
            <person name="Bilban M."/>
            <person name="Lubec G."/>
        </authorList>
    </citation>
    <scope>NUCLEOTIDE SEQUENCE</scope>
    <source>
        <tissue evidence="2">Skin</tissue>
    </source>
</reference>
<dbReference type="AlphaFoldDB" id="A0A0B6Y6E6"/>